<name>A0A1L5YBG5_9EUKA</name>
<dbReference type="SMART" id="SM00650">
    <property type="entry name" value="rADc"/>
    <property type="match status" value="1"/>
</dbReference>
<protein>
    <recommendedName>
        <fullName evidence="8">rRNA adenine N(6)-methyltransferase</fullName>
        <ecNumber evidence="8">2.1.1.-</ecNumber>
    </recommendedName>
</protein>
<dbReference type="NCBIfam" id="TIGR00755">
    <property type="entry name" value="ksgA"/>
    <property type="match status" value="1"/>
</dbReference>
<evidence type="ECO:0000256" key="1">
    <source>
        <dbReference type="ARBA" id="ARBA00022490"/>
    </source>
</evidence>
<feature type="domain" description="Ribosomal RNA adenine methylase transferase N-terminal" evidence="9">
    <location>
        <begin position="22"/>
        <end position="199"/>
    </location>
</feature>
<keyword evidence="3 7" id="KW-0489">Methyltransferase</keyword>
<evidence type="ECO:0000256" key="8">
    <source>
        <dbReference type="RuleBase" id="RU362106"/>
    </source>
</evidence>
<evidence type="ECO:0000256" key="6">
    <source>
        <dbReference type="ARBA" id="ARBA00022884"/>
    </source>
</evidence>
<dbReference type="InterPro" id="IPR029063">
    <property type="entry name" value="SAM-dependent_MTases_sf"/>
</dbReference>
<keyword evidence="10" id="KW-0934">Plastid</keyword>
<evidence type="ECO:0000313" key="10">
    <source>
        <dbReference type="EMBL" id="APP88030.1"/>
    </source>
</evidence>
<dbReference type="Pfam" id="PF00398">
    <property type="entry name" value="RrnaAD"/>
    <property type="match status" value="1"/>
</dbReference>
<dbReference type="EC" id="2.1.1.-" evidence="8"/>
<keyword evidence="4 7" id="KW-0808">Transferase</keyword>
<evidence type="ECO:0000256" key="2">
    <source>
        <dbReference type="ARBA" id="ARBA00022552"/>
    </source>
</evidence>
<dbReference type="HAMAP" id="MF_00607">
    <property type="entry name" value="16SrRNA_methyltr_A"/>
    <property type="match status" value="1"/>
</dbReference>
<feature type="binding site" evidence="7">
    <location>
        <position position="17"/>
    </location>
    <ligand>
        <name>S-adenosyl-L-methionine</name>
        <dbReference type="ChEBI" id="CHEBI:59789"/>
    </ligand>
</feature>
<geneLocation type="plastid" evidence="10"/>
<dbReference type="CDD" id="cd02440">
    <property type="entry name" value="AdoMet_MTases"/>
    <property type="match status" value="1"/>
</dbReference>
<dbReference type="PANTHER" id="PTHR11727:SF7">
    <property type="entry name" value="DIMETHYLADENOSINE TRANSFERASE-RELATED"/>
    <property type="match status" value="1"/>
</dbReference>
<feature type="binding site" evidence="7">
    <location>
        <position position="64"/>
    </location>
    <ligand>
        <name>S-adenosyl-L-methionine</name>
        <dbReference type="ChEBI" id="CHEBI:59789"/>
    </ligand>
</feature>
<dbReference type="InterPro" id="IPR023165">
    <property type="entry name" value="rRNA_Ade_diMease-like_C"/>
</dbReference>
<comment type="similarity">
    <text evidence="7 8">Belongs to the class I-like SAM-binding methyltransferase superfamily. rRNA adenine N(6)-methyltransferase family.</text>
</comment>
<keyword evidence="5 7" id="KW-0949">S-adenosyl-L-methionine</keyword>
<dbReference type="InterPro" id="IPR020598">
    <property type="entry name" value="rRNA_Ade_methylase_Trfase_N"/>
</dbReference>
<dbReference type="Gene3D" id="3.40.50.150">
    <property type="entry name" value="Vaccinia Virus protein VP39"/>
    <property type="match status" value="1"/>
</dbReference>
<dbReference type="InterPro" id="IPR011530">
    <property type="entry name" value="rRNA_adenine_dimethylase"/>
</dbReference>
<keyword evidence="6 7" id="KW-0694">RNA-binding</keyword>
<dbReference type="AlphaFoldDB" id="A0A1L5YBG5"/>
<organism evidence="10">
    <name type="scientific">Paulinella micropora</name>
    <dbReference type="NCBI Taxonomy" id="1928728"/>
    <lineage>
        <taxon>Eukaryota</taxon>
        <taxon>Sar</taxon>
        <taxon>Rhizaria</taxon>
        <taxon>Cercozoa</taxon>
        <taxon>Imbricatea</taxon>
        <taxon>Silicofilosea</taxon>
        <taxon>Euglyphida</taxon>
        <taxon>Paulinellidae</taxon>
        <taxon>Paulinella</taxon>
    </lineage>
</organism>
<dbReference type="PROSITE" id="PS51689">
    <property type="entry name" value="SAM_RNA_A_N6_MT"/>
    <property type="match status" value="1"/>
</dbReference>
<dbReference type="Gene3D" id="1.10.8.100">
    <property type="entry name" value="Ribosomal RNA adenine dimethylase-like, domain 2"/>
    <property type="match status" value="1"/>
</dbReference>
<sequence>MTFLGHTARKNFGQHWLKDKTILRKILEVAEISPSDIILEIGPGRGALTKYLLASLALFTYAVELDRDLAFMLRRQLGFSSRLALVEADILNIDFLSQGKCRPNKVVANIPYNITGPLLENLLGTLITPAVRPYERIVLLVQKEVGERICAHPGDSNYGALSVRMQLLARCYNICEVRPSCFQPPPSVKSLVLVLKPLPTQDLLIPNLASQVDKLLNLCFSSRRKMLRSTLPNLIDRDCIENLMIETGVDLHQRPQEVSPAAWVKLAMNLNRLSLNS</sequence>
<feature type="binding site" evidence="7">
    <location>
        <position position="15"/>
    </location>
    <ligand>
        <name>S-adenosyl-L-methionine</name>
        <dbReference type="ChEBI" id="CHEBI:59789"/>
    </ligand>
</feature>
<evidence type="ECO:0000256" key="3">
    <source>
        <dbReference type="ARBA" id="ARBA00022603"/>
    </source>
</evidence>
<evidence type="ECO:0000259" key="9">
    <source>
        <dbReference type="SMART" id="SM00650"/>
    </source>
</evidence>
<keyword evidence="1" id="KW-0963">Cytoplasm</keyword>
<proteinExistence type="inferred from homology"/>
<dbReference type="EMBL" id="KX897545">
    <property type="protein sequence ID" value="APP88030.1"/>
    <property type="molecule type" value="Genomic_DNA"/>
</dbReference>
<feature type="binding site" evidence="7">
    <location>
        <position position="89"/>
    </location>
    <ligand>
        <name>S-adenosyl-L-methionine</name>
        <dbReference type="ChEBI" id="CHEBI:59789"/>
    </ligand>
</feature>
<dbReference type="GO" id="GO:0000179">
    <property type="term" value="F:rRNA (adenine-N6,N6-)-dimethyltransferase activity"/>
    <property type="evidence" value="ECO:0007669"/>
    <property type="project" value="UniProtKB-UniRule"/>
</dbReference>
<dbReference type="InterPro" id="IPR001737">
    <property type="entry name" value="KsgA/Erm"/>
</dbReference>
<feature type="binding site" evidence="7">
    <location>
        <position position="109"/>
    </location>
    <ligand>
        <name>S-adenosyl-L-methionine</name>
        <dbReference type="ChEBI" id="CHEBI:59789"/>
    </ligand>
</feature>
<feature type="binding site" evidence="7">
    <location>
        <position position="42"/>
    </location>
    <ligand>
        <name>S-adenosyl-L-methionine</name>
        <dbReference type="ChEBI" id="CHEBI:59789"/>
    </ligand>
</feature>
<reference evidence="10" key="1">
    <citation type="journal article" date="2017" name="Protist">
        <title>Diversity of the Photosynthetic Paulinella Species, with the Description of Paulinella micropora sp. nov. and the Chromatophore Genome Sequence for strain KR01.</title>
        <authorList>
            <person name="Lhee D."/>
            <person name="Yang E.C."/>
            <person name="Kim J.I."/>
            <person name="Nakayama T."/>
            <person name="Zuccarello G."/>
            <person name="Andersen R.A."/>
            <person name="Yoon H.S."/>
        </authorList>
    </citation>
    <scope>NUCLEOTIDE SEQUENCE</scope>
    <source>
        <strain evidence="10">KR01</strain>
    </source>
</reference>
<dbReference type="SUPFAM" id="SSF53335">
    <property type="entry name" value="S-adenosyl-L-methionine-dependent methyltransferases"/>
    <property type="match status" value="1"/>
</dbReference>
<evidence type="ECO:0000256" key="5">
    <source>
        <dbReference type="ARBA" id="ARBA00022691"/>
    </source>
</evidence>
<keyword evidence="2 8" id="KW-0698">rRNA processing</keyword>
<evidence type="ECO:0000256" key="4">
    <source>
        <dbReference type="ARBA" id="ARBA00022679"/>
    </source>
</evidence>
<accession>A0A1L5YBG5</accession>
<dbReference type="PANTHER" id="PTHR11727">
    <property type="entry name" value="DIMETHYLADENOSINE TRANSFERASE"/>
    <property type="match status" value="1"/>
</dbReference>
<dbReference type="GO" id="GO:0005829">
    <property type="term" value="C:cytosol"/>
    <property type="evidence" value="ECO:0007669"/>
    <property type="project" value="TreeGrafter"/>
</dbReference>
<dbReference type="GO" id="GO:0003723">
    <property type="term" value="F:RNA binding"/>
    <property type="evidence" value="ECO:0007669"/>
    <property type="project" value="UniProtKB-UniRule"/>
</dbReference>
<evidence type="ECO:0000256" key="7">
    <source>
        <dbReference type="PROSITE-ProRule" id="PRU01026"/>
    </source>
</evidence>
<gene>
    <name evidence="10" type="primary">ksgA</name>
    <name evidence="10" type="ORF">PCKR_235</name>
</gene>